<keyword evidence="1" id="KW-0472">Membrane</keyword>
<dbReference type="SUPFAM" id="SSF52540">
    <property type="entry name" value="P-loop containing nucleoside triphosphate hydrolases"/>
    <property type="match status" value="1"/>
</dbReference>
<dbReference type="PROSITE" id="PS51196">
    <property type="entry name" value="SECA_MOTOR_DEAD"/>
    <property type="match status" value="1"/>
</dbReference>
<dbReference type="AlphaFoldDB" id="A0A0G1KMK2"/>
<keyword evidence="2" id="KW-0813">Transport</keyword>
<comment type="caution">
    <text evidence="6">The sequence shown here is derived from an EMBL/GenBank/DDBJ whole genome shotgun (WGS) entry which is preliminary data.</text>
</comment>
<evidence type="ECO:0000313" key="7">
    <source>
        <dbReference type="Proteomes" id="UP000034504"/>
    </source>
</evidence>
<dbReference type="Proteomes" id="UP000034504">
    <property type="component" value="Unassembled WGS sequence"/>
</dbReference>
<proteinExistence type="predicted"/>
<dbReference type="GO" id="GO:0006886">
    <property type="term" value="P:intracellular protein transport"/>
    <property type="evidence" value="ECO:0007669"/>
    <property type="project" value="InterPro"/>
</dbReference>
<dbReference type="PRINTS" id="PR00906">
    <property type="entry name" value="SECA"/>
</dbReference>
<keyword evidence="3" id="KW-0811">Translocation</keyword>
<protein>
    <submittedName>
        <fullName evidence="6">Preprotein translocase subunit SecA</fullName>
    </submittedName>
</protein>
<dbReference type="InterPro" id="IPR014018">
    <property type="entry name" value="SecA_motor_DEAD"/>
</dbReference>
<dbReference type="InterPro" id="IPR014001">
    <property type="entry name" value="Helicase_ATP-bd"/>
</dbReference>
<dbReference type="PROSITE" id="PS51192">
    <property type="entry name" value="HELICASE_ATP_BIND_1"/>
    <property type="match status" value="1"/>
</dbReference>
<dbReference type="GO" id="GO:0043952">
    <property type="term" value="P:protein transport by the Sec complex"/>
    <property type="evidence" value="ECO:0007669"/>
    <property type="project" value="TreeGrafter"/>
</dbReference>
<dbReference type="GO" id="GO:0017038">
    <property type="term" value="P:protein import"/>
    <property type="evidence" value="ECO:0007669"/>
    <property type="project" value="InterPro"/>
</dbReference>
<keyword evidence="2" id="KW-0653">Protein transport</keyword>
<dbReference type="GO" id="GO:0005524">
    <property type="term" value="F:ATP binding"/>
    <property type="evidence" value="ECO:0007669"/>
    <property type="project" value="InterPro"/>
</dbReference>
<feature type="non-terminal residue" evidence="6">
    <location>
        <position position="261"/>
    </location>
</feature>
<organism evidence="6 7">
    <name type="scientific">candidate division WWE3 bacterium GW2011_GWC2_44_9</name>
    <dbReference type="NCBI Taxonomy" id="1619125"/>
    <lineage>
        <taxon>Bacteria</taxon>
        <taxon>Katanobacteria</taxon>
    </lineage>
</organism>
<keyword evidence="1" id="KW-1003">Cell membrane</keyword>
<gene>
    <name evidence="6" type="ORF">UW82_C0006G0016</name>
</gene>
<evidence type="ECO:0000313" key="6">
    <source>
        <dbReference type="EMBL" id="KKT84926.1"/>
    </source>
</evidence>
<evidence type="ECO:0000256" key="3">
    <source>
        <dbReference type="ARBA" id="ARBA00023010"/>
    </source>
</evidence>
<dbReference type="GO" id="GO:0005886">
    <property type="term" value="C:plasma membrane"/>
    <property type="evidence" value="ECO:0007669"/>
    <property type="project" value="TreeGrafter"/>
</dbReference>
<dbReference type="GO" id="GO:0006605">
    <property type="term" value="P:protein targeting"/>
    <property type="evidence" value="ECO:0007669"/>
    <property type="project" value="InterPro"/>
</dbReference>
<dbReference type="InterPro" id="IPR000185">
    <property type="entry name" value="SecA"/>
</dbReference>
<dbReference type="SMART" id="SM00957">
    <property type="entry name" value="SecA_DEAD"/>
    <property type="match status" value="1"/>
</dbReference>
<dbReference type="CDD" id="cd17928">
    <property type="entry name" value="DEXDc_SecA"/>
    <property type="match status" value="1"/>
</dbReference>
<feature type="domain" description="SecA family profile" evidence="5">
    <location>
        <begin position="1"/>
        <end position="261"/>
    </location>
</feature>
<evidence type="ECO:0000259" key="5">
    <source>
        <dbReference type="PROSITE" id="PS51196"/>
    </source>
</evidence>
<dbReference type="Gene3D" id="3.40.50.300">
    <property type="entry name" value="P-loop containing nucleotide triphosphate hydrolases"/>
    <property type="match status" value="1"/>
</dbReference>
<sequence length="261" mass="29421">MGLLSGLLDTNQRQLNIIKPLVAEINKLEDWAKGLSQDQMQSQTAEWIEAIKGKSDSEAKNYLNEILPKAYALVREASVRTLQKRHFDVQLLAGVVLHQGKISEQKTGEGKTLTATLPLYLNALTGMGAHLVTPNDYLSRHGAGWMGPVYAYLGLKVGVIMQERSFVYDPTYQTSEFHDEYAIHLRETPRKEAYQCHITYGTNHEFGFDYLRDNMERNVKEVVQTNPNSEYGAHHFAIVDEVDSILIDVARTPLIISTTAQ</sequence>
<name>A0A0G1KMK2_UNCKA</name>
<dbReference type="GO" id="GO:0031522">
    <property type="term" value="C:cell envelope Sec protein transport complex"/>
    <property type="evidence" value="ECO:0007669"/>
    <property type="project" value="TreeGrafter"/>
</dbReference>
<evidence type="ECO:0000256" key="1">
    <source>
        <dbReference type="ARBA" id="ARBA00022475"/>
    </source>
</evidence>
<reference evidence="6 7" key="1">
    <citation type="journal article" date="2015" name="Nature">
        <title>rRNA introns, odd ribosomes, and small enigmatic genomes across a large radiation of phyla.</title>
        <authorList>
            <person name="Brown C.T."/>
            <person name="Hug L.A."/>
            <person name="Thomas B.C."/>
            <person name="Sharon I."/>
            <person name="Castelle C.J."/>
            <person name="Singh A."/>
            <person name="Wilkins M.J."/>
            <person name="Williams K.H."/>
            <person name="Banfield J.F."/>
        </authorList>
    </citation>
    <scope>NUCLEOTIDE SEQUENCE [LARGE SCALE GENOMIC DNA]</scope>
</reference>
<dbReference type="PANTHER" id="PTHR30612:SF0">
    <property type="entry name" value="CHLOROPLAST PROTEIN-TRANSPORTING ATPASE"/>
    <property type="match status" value="1"/>
</dbReference>
<accession>A0A0G1KMK2</accession>
<dbReference type="EMBL" id="LCJU01000006">
    <property type="protein sequence ID" value="KKT84926.1"/>
    <property type="molecule type" value="Genomic_DNA"/>
</dbReference>
<dbReference type="GO" id="GO:0005829">
    <property type="term" value="C:cytosol"/>
    <property type="evidence" value="ECO:0007669"/>
    <property type="project" value="TreeGrafter"/>
</dbReference>
<dbReference type="Pfam" id="PF07517">
    <property type="entry name" value="SecA_DEAD"/>
    <property type="match status" value="1"/>
</dbReference>
<evidence type="ECO:0000256" key="2">
    <source>
        <dbReference type="ARBA" id="ARBA00022927"/>
    </source>
</evidence>
<feature type="domain" description="Helicase ATP-binding" evidence="4">
    <location>
        <begin position="92"/>
        <end position="261"/>
    </location>
</feature>
<dbReference type="InterPro" id="IPR027417">
    <property type="entry name" value="P-loop_NTPase"/>
</dbReference>
<dbReference type="PANTHER" id="PTHR30612">
    <property type="entry name" value="SECA INNER MEMBRANE COMPONENT OF SEC PROTEIN SECRETION SYSTEM"/>
    <property type="match status" value="1"/>
</dbReference>
<dbReference type="InterPro" id="IPR011115">
    <property type="entry name" value="SecA_DEAD"/>
</dbReference>
<evidence type="ECO:0000259" key="4">
    <source>
        <dbReference type="PROSITE" id="PS51192"/>
    </source>
</evidence>